<evidence type="ECO:0000313" key="1">
    <source>
        <dbReference type="EMBL" id="KAJ8106778.1"/>
    </source>
</evidence>
<organism evidence="1 2">
    <name type="scientific">Boeremia exigua</name>
    <dbReference type="NCBI Taxonomy" id="749465"/>
    <lineage>
        <taxon>Eukaryota</taxon>
        <taxon>Fungi</taxon>
        <taxon>Dikarya</taxon>
        <taxon>Ascomycota</taxon>
        <taxon>Pezizomycotina</taxon>
        <taxon>Dothideomycetes</taxon>
        <taxon>Pleosporomycetidae</taxon>
        <taxon>Pleosporales</taxon>
        <taxon>Pleosporineae</taxon>
        <taxon>Didymellaceae</taxon>
        <taxon>Boeremia</taxon>
    </lineage>
</organism>
<sequence length="382" mass="40266">MLALLQVVLTTLTLSLLAHAQVSTRSAVYCATRLGPKSTFPVKTSSAVLTFPWHAYKVTTVAPKTTVTPVAVTSTYSATTILTDTVTPPQDVETFRTTTTSIAETTTIFKTEFQSTTITKYEATTITPTSTIAPPAGFVPIETAIPGSRKLKPRSFDDVVPAALELEARQQAPTKASIKNGKLVMSPAQYPQSVYCAGVVGIITTKTSTKTVKTTSTVTAGTPTSSTTTTFTERATTVLPPARASTTITDTEVVTSSTTVYETKYETTYTTTTETVTAPAATFYAACADNNIITERNGLFVSDIADFNDVVGAEDAYSCCVQCQTRGNCAGAVFYAPGGTCFILDRPATCAPNSQGQGLYIRGSRNEGLIGIGGPCGKSFVV</sequence>
<dbReference type="EMBL" id="JAPHNI010001079">
    <property type="protein sequence ID" value="KAJ8106778.1"/>
    <property type="molecule type" value="Genomic_DNA"/>
</dbReference>
<gene>
    <name evidence="1" type="ORF">OPT61_g9315</name>
</gene>
<reference evidence="1" key="1">
    <citation type="submission" date="2022-11" db="EMBL/GenBank/DDBJ databases">
        <title>Genome Sequence of Boeremia exigua.</title>
        <authorList>
            <person name="Buettner E."/>
        </authorList>
    </citation>
    <scope>NUCLEOTIDE SEQUENCE</scope>
    <source>
        <strain evidence="1">CU02</strain>
    </source>
</reference>
<keyword evidence="2" id="KW-1185">Reference proteome</keyword>
<comment type="caution">
    <text evidence="1">The sequence shown here is derived from an EMBL/GenBank/DDBJ whole genome shotgun (WGS) entry which is preliminary data.</text>
</comment>
<proteinExistence type="predicted"/>
<dbReference type="Proteomes" id="UP001153331">
    <property type="component" value="Unassembled WGS sequence"/>
</dbReference>
<accession>A0ACC2HVE6</accession>
<name>A0ACC2HVE6_9PLEO</name>
<protein>
    <submittedName>
        <fullName evidence="1">Uncharacterized protein</fullName>
    </submittedName>
</protein>
<evidence type="ECO:0000313" key="2">
    <source>
        <dbReference type="Proteomes" id="UP001153331"/>
    </source>
</evidence>